<dbReference type="SUPFAM" id="SSF51905">
    <property type="entry name" value="FAD/NAD(P)-binding domain"/>
    <property type="match status" value="1"/>
</dbReference>
<dbReference type="GO" id="GO:0005737">
    <property type="term" value="C:cytoplasm"/>
    <property type="evidence" value="ECO:0007669"/>
    <property type="project" value="TreeGrafter"/>
</dbReference>
<dbReference type="EMBL" id="VLKE01000001">
    <property type="protein sequence ID" value="TWH65297.1"/>
    <property type="molecule type" value="Genomic_DNA"/>
</dbReference>
<evidence type="ECO:0000256" key="4">
    <source>
        <dbReference type="ARBA" id="ARBA00023002"/>
    </source>
</evidence>
<keyword evidence="4" id="KW-0560">Oxidoreductase</keyword>
<evidence type="ECO:0000259" key="6">
    <source>
        <dbReference type="Pfam" id="PF14759"/>
    </source>
</evidence>
<evidence type="ECO:0000313" key="8">
    <source>
        <dbReference type="Proteomes" id="UP000319825"/>
    </source>
</evidence>
<evidence type="ECO:0000259" key="5">
    <source>
        <dbReference type="Pfam" id="PF07992"/>
    </source>
</evidence>
<gene>
    <name evidence="7" type="ORF">JD77_00233</name>
</gene>
<dbReference type="RefSeq" id="WP_145772651.1">
    <property type="nucleotide sequence ID" value="NZ_BAAATQ010000384.1"/>
</dbReference>
<organism evidence="7 8">
    <name type="scientific">Micromonospora olivasterospora</name>
    <dbReference type="NCBI Taxonomy" id="1880"/>
    <lineage>
        <taxon>Bacteria</taxon>
        <taxon>Bacillati</taxon>
        <taxon>Actinomycetota</taxon>
        <taxon>Actinomycetes</taxon>
        <taxon>Micromonosporales</taxon>
        <taxon>Micromonosporaceae</taxon>
        <taxon>Micromonospora</taxon>
    </lineage>
</organism>
<protein>
    <submittedName>
        <fullName evidence="7">NAD/ferredoxin-dependent reductase-like protein</fullName>
    </submittedName>
</protein>
<dbReference type="Proteomes" id="UP000319825">
    <property type="component" value="Unassembled WGS sequence"/>
</dbReference>
<evidence type="ECO:0000256" key="2">
    <source>
        <dbReference type="ARBA" id="ARBA00022630"/>
    </source>
</evidence>
<accession>A0A562I2M6</accession>
<feature type="domain" description="FAD/NAD(P)-binding" evidence="5">
    <location>
        <begin position="2"/>
        <end position="299"/>
    </location>
</feature>
<dbReference type="OrthoDB" id="1145at2"/>
<comment type="cofactor">
    <cofactor evidence="1">
        <name>FAD</name>
        <dbReference type="ChEBI" id="CHEBI:57692"/>
    </cofactor>
</comment>
<dbReference type="PANTHER" id="PTHR43557">
    <property type="entry name" value="APOPTOSIS-INDUCING FACTOR 1"/>
    <property type="match status" value="1"/>
</dbReference>
<proteinExistence type="predicted"/>
<sequence>MTVLIVGASVAGVRTAQALRMAGYSDAITVVGDERHVPYDKPPLSKEMIERDGAPDVVPLVQKAELASLDLDLRLGSAAVSLDAASRLVTLADGAQIPFDRLVIATGVRPRTLPGIGDLAGVHTIRSVDDAAALRSALGRRPRVVVIGAGFIGAEFASAAVGHGVDVSIVEAQPVPLAHVLGADVGRELARLHGANGVRLETGVGFERFVGDGHVTGVRLTDGRVLPADLVVVGIGAVPNTEWLTSSGLPVNDGVVCDEDLQVAGWTGIYAAGDVALRQHPLYGTRLRIEHWTNANEHASIVAASITGGEPPRPQAPYVWSDQYGRRIQIVGRPAAGSVALTRGSVDSDTYVAVYADDGGLVVGAVALDDPRTLMRCRKAVTGRHQVEALTAALVPTAL</sequence>
<dbReference type="AlphaFoldDB" id="A0A562I2M6"/>
<dbReference type="InterPro" id="IPR050446">
    <property type="entry name" value="FAD-oxidoreductase/Apoptosis"/>
</dbReference>
<dbReference type="InterPro" id="IPR016156">
    <property type="entry name" value="FAD/NAD-linked_Rdtase_dimer_sf"/>
</dbReference>
<comment type="caution">
    <text evidence="7">The sequence shown here is derived from an EMBL/GenBank/DDBJ whole genome shotgun (WGS) entry which is preliminary data.</text>
</comment>
<dbReference type="SUPFAM" id="SSF55424">
    <property type="entry name" value="FAD/NAD-linked reductases, dimerisation (C-terminal) domain"/>
    <property type="match status" value="1"/>
</dbReference>
<reference evidence="7 8" key="1">
    <citation type="submission" date="2019-07" db="EMBL/GenBank/DDBJ databases">
        <title>R&amp;d 2014.</title>
        <authorList>
            <person name="Klenk H.-P."/>
        </authorList>
    </citation>
    <scope>NUCLEOTIDE SEQUENCE [LARGE SCALE GENOMIC DNA]</scope>
    <source>
        <strain evidence="7 8">DSM 43868</strain>
    </source>
</reference>
<feature type="domain" description="Reductase C-terminal" evidence="6">
    <location>
        <begin position="318"/>
        <end position="391"/>
    </location>
</feature>
<keyword evidence="8" id="KW-1185">Reference proteome</keyword>
<dbReference type="Pfam" id="PF14759">
    <property type="entry name" value="Reductase_C"/>
    <property type="match status" value="1"/>
</dbReference>
<keyword evidence="3" id="KW-0274">FAD</keyword>
<dbReference type="InterPro" id="IPR036188">
    <property type="entry name" value="FAD/NAD-bd_sf"/>
</dbReference>
<keyword evidence="2" id="KW-0285">Flavoprotein</keyword>
<dbReference type="PRINTS" id="PR00368">
    <property type="entry name" value="FADPNR"/>
</dbReference>
<dbReference type="InterPro" id="IPR023753">
    <property type="entry name" value="FAD/NAD-binding_dom"/>
</dbReference>
<evidence type="ECO:0000313" key="7">
    <source>
        <dbReference type="EMBL" id="TWH65297.1"/>
    </source>
</evidence>
<evidence type="ECO:0000256" key="3">
    <source>
        <dbReference type="ARBA" id="ARBA00022827"/>
    </source>
</evidence>
<dbReference type="PANTHER" id="PTHR43557:SF2">
    <property type="entry name" value="RIESKE DOMAIN-CONTAINING PROTEIN-RELATED"/>
    <property type="match status" value="1"/>
</dbReference>
<dbReference type="Gene3D" id="3.30.390.30">
    <property type="match status" value="1"/>
</dbReference>
<name>A0A562I2M6_MICOL</name>
<dbReference type="PRINTS" id="PR00411">
    <property type="entry name" value="PNDRDTASEI"/>
</dbReference>
<dbReference type="Gene3D" id="3.50.50.60">
    <property type="entry name" value="FAD/NAD(P)-binding domain"/>
    <property type="match status" value="2"/>
</dbReference>
<dbReference type="Pfam" id="PF07992">
    <property type="entry name" value="Pyr_redox_2"/>
    <property type="match status" value="1"/>
</dbReference>
<evidence type="ECO:0000256" key="1">
    <source>
        <dbReference type="ARBA" id="ARBA00001974"/>
    </source>
</evidence>
<dbReference type="InterPro" id="IPR028202">
    <property type="entry name" value="Reductase_C"/>
</dbReference>
<dbReference type="GO" id="GO:0016651">
    <property type="term" value="F:oxidoreductase activity, acting on NAD(P)H"/>
    <property type="evidence" value="ECO:0007669"/>
    <property type="project" value="TreeGrafter"/>
</dbReference>